<protein>
    <recommendedName>
        <fullName evidence="1">S1 motif domain-containing protein</fullName>
    </recommendedName>
</protein>
<dbReference type="InterPro" id="IPR003029">
    <property type="entry name" value="S1_domain"/>
</dbReference>
<dbReference type="SUPFAM" id="SSF50249">
    <property type="entry name" value="Nucleic acid-binding proteins"/>
    <property type="match status" value="1"/>
</dbReference>
<dbReference type="Proteomes" id="UP001500058">
    <property type="component" value="Unassembled WGS sequence"/>
</dbReference>
<gene>
    <name evidence="2" type="ORF">GCM10010420_44760</name>
</gene>
<proteinExistence type="predicted"/>
<comment type="caution">
    <text evidence="2">The sequence shown here is derived from an EMBL/GenBank/DDBJ whole genome shotgun (WGS) entry which is preliminary data.</text>
</comment>
<accession>A0ABN3IQD6</accession>
<name>A0ABN3IQD6_9ACTN</name>
<evidence type="ECO:0000259" key="1">
    <source>
        <dbReference type="PROSITE" id="PS50126"/>
    </source>
</evidence>
<dbReference type="Gene3D" id="2.40.50.140">
    <property type="entry name" value="Nucleic acid-binding proteins"/>
    <property type="match status" value="1"/>
</dbReference>
<dbReference type="RefSeq" id="WP_344632902.1">
    <property type="nucleotide sequence ID" value="NZ_BAAATJ010000025.1"/>
</dbReference>
<reference evidence="2 3" key="1">
    <citation type="journal article" date="2019" name="Int. J. Syst. Evol. Microbiol.">
        <title>The Global Catalogue of Microorganisms (GCM) 10K type strain sequencing project: providing services to taxonomists for standard genome sequencing and annotation.</title>
        <authorList>
            <consortium name="The Broad Institute Genomics Platform"/>
            <consortium name="The Broad Institute Genome Sequencing Center for Infectious Disease"/>
            <person name="Wu L."/>
            <person name="Ma J."/>
        </authorList>
    </citation>
    <scope>NUCLEOTIDE SEQUENCE [LARGE SCALE GENOMIC DNA]</scope>
    <source>
        <strain evidence="2 3">JCM 6921</strain>
    </source>
</reference>
<dbReference type="PROSITE" id="PS50126">
    <property type="entry name" value="S1"/>
    <property type="match status" value="1"/>
</dbReference>
<dbReference type="InterPro" id="IPR012340">
    <property type="entry name" value="NA-bd_OB-fold"/>
</dbReference>
<feature type="domain" description="S1 motif" evidence="1">
    <location>
        <begin position="20"/>
        <end position="92"/>
    </location>
</feature>
<dbReference type="EMBL" id="BAAATJ010000025">
    <property type="protein sequence ID" value="GAA2410971.1"/>
    <property type="molecule type" value="Genomic_DNA"/>
</dbReference>
<evidence type="ECO:0000313" key="2">
    <source>
        <dbReference type="EMBL" id="GAA2410971.1"/>
    </source>
</evidence>
<evidence type="ECO:0000313" key="3">
    <source>
        <dbReference type="Proteomes" id="UP001500058"/>
    </source>
</evidence>
<sequence>MTQMDSGEGWDAVKRRLPLGRRVRGVVEVRRPFGFFVNLREAPGIAAIVDVISYCPDGEVADPVDWPTEGEEIEAVVSDHRDLYHQIRLRVGPPFSHLPIEGGLHPKLH</sequence>
<keyword evidence="3" id="KW-1185">Reference proteome</keyword>
<organism evidence="2 3">
    <name type="scientific">Streptomyces glaucosporus</name>
    <dbReference type="NCBI Taxonomy" id="284044"/>
    <lineage>
        <taxon>Bacteria</taxon>
        <taxon>Bacillati</taxon>
        <taxon>Actinomycetota</taxon>
        <taxon>Actinomycetes</taxon>
        <taxon>Kitasatosporales</taxon>
        <taxon>Streptomycetaceae</taxon>
        <taxon>Streptomyces</taxon>
    </lineage>
</organism>